<sequence>MIREMNDQDSSRVLEIYQMGLDTRNATFETVVPTWGEWDVKHLKHSRFVYIENEAILGWIALSPVSKRAVYEGVVEVSIYIDTKILGKGIGSALMDKMIASSEKHEIWTLFSSVFPENKATLKLHTKFGFRTIGIREKIAKLDGKWRDTILLERRSRVAGL</sequence>
<dbReference type="OrthoDB" id="9799096at2"/>
<dbReference type="PANTHER" id="PTHR43072">
    <property type="entry name" value="N-ACETYLTRANSFERASE"/>
    <property type="match status" value="1"/>
</dbReference>
<dbReference type="RefSeq" id="WP_089884911.1">
    <property type="nucleotide sequence ID" value="NZ_FNGV01000001.1"/>
</dbReference>
<dbReference type="CDD" id="cd04301">
    <property type="entry name" value="NAT_SF"/>
    <property type="match status" value="1"/>
</dbReference>
<evidence type="ECO:0000313" key="4">
    <source>
        <dbReference type="EMBL" id="SDL35265.1"/>
    </source>
</evidence>
<keyword evidence="1 4" id="KW-0808">Transferase</keyword>
<dbReference type="SUPFAM" id="SSF55729">
    <property type="entry name" value="Acyl-CoA N-acyltransferases (Nat)"/>
    <property type="match status" value="1"/>
</dbReference>
<dbReference type="PROSITE" id="PS51186">
    <property type="entry name" value="GNAT"/>
    <property type="match status" value="1"/>
</dbReference>
<dbReference type="Pfam" id="PF00583">
    <property type="entry name" value="Acetyltransf_1"/>
    <property type="match status" value="1"/>
</dbReference>
<evidence type="ECO:0000256" key="1">
    <source>
        <dbReference type="ARBA" id="ARBA00022679"/>
    </source>
</evidence>
<dbReference type="PANTHER" id="PTHR43072:SF23">
    <property type="entry name" value="UPF0039 PROTEIN C11D3.02C"/>
    <property type="match status" value="1"/>
</dbReference>
<dbReference type="AlphaFoldDB" id="A0A1G9JDE8"/>
<keyword evidence="2" id="KW-0012">Acyltransferase</keyword>
<dbReference type="EMBL" id="FNGV01000001">
    <property type="protein sequence ID" value="SDL35265.1"/>
    <property type="molecule type" value="Genomic_DNA"/>
</dbReference>
<evidence type="ECO:0000313" key="5">
    <source>
        <dbReference type="Proteomes" id="UP000199440"/>
    </source>
</evidence>
<dbReference type="STRING" id="192904.SAMN04488514_101502"/>
<protein>
    <submittedName>
        <fullName evidence="4">Phosphinothricin acetyltransferase</fullName>
    </submittedName>
</protein>
<organism evidence="4 5">
    <name type="scientific">Kriegella aquimaris</name>
    <dbReference type="NCBI Taxonomy" id="192904"/>
    <lineage>
        <taxon>Bacteria</taxon>
        <taxon>Pseudomonadati</taxon>
        <taxon>Bacteroidota</taxon>
        <taxon>Flavobacteriia</taxon>
        <taxon>Flavobacteriales</taxon>
        <taxon>Flavobacteriaceae</taxon>
        <taxon>Kriegella</taxon>
    </lineage>
</organism>
<proteinExistence type="predicted"/>
<dbReference type="InterPro" id="IPR016181">
    <property type="entry name" value="Acyl_CoA_acyltransferase"/>
</dbReference>
<accession>A0A1G9JDE8</accession>
<feature type="domain" description="N-acetyltransferase" evidence="3">
    <location>
        <begin position="1"/>
        <end position="153"/>
    </location>
</feature>
<reference evidence="5" key="1">
    <citation type="submission" date="2016-10" db="EMBL/GenBank/DDBJ databases">
        <authorList>
            <person name="Varghese N."/>
            <person name="Submissions S."/>
        </authorList>
    </citation>
    <scope>NUCLEOTIDE SEQUENCE [LARGE SCALE GENOMIC DNA]</scope>
    <source>
        <strain evidence="5">DSM 19886</strain>
    </source>
</reference>
<gene>
    <name evidence="4" type="ORF">SAMN04488514_101502</name>
</gene>
<evidence type="ECO:0000256" key="2">
    <source>
        <dbReference type="ARBA" id="ARBA00023315"/>
    </source>
</evidence>
<dbReference type="Proteomes" id="UP000199440">
    <property type="component" value="Unassembled WGS sequence"/>
</dbReference>
<dbReference type="InterPro" id="IPR000182">
    <property type="entry name" value="GNAT_dom"/>
</dbReference>
<evidence type="ECO:0000259" key="3">
    <source>
        <dbReference type="PROSITE" id="PS51186"/>
    </source>
</evidence>
<dbReference type="Gene3D" id="3.40.630.30">
    <property type="match status" value="1"/>
</dbReference>
<name>A0A1G9JDE8_9FLAO</name>
<keyword evidence="5" id="KW-1185">Reference proteome</keyword>
<dbReference type="GO" id="GO:0016747">
    <property type="term" value="F:acyltransferase activity, transferring groups other than amino-acyl groups"/>
    <property type="evidence" value="ECO:0007669"/>
    <property type="project" value="InterPro"/>
</dbReference>